<evidence type="ECO:0000313" key="3">
    <source>
        <dbReference type="WBParaSite" id="Gr19_v10_g15769.t1"/>
    </source>
</evidence>
<dbReference type="InterPro" id="IPR037365">
    <property type="entry name" value="Slowmo/Ups"/>
</dbReference>
<dbReference type="AlphaFoldDB" id="A0A914HAP3"/>
<sequence>MRFQLPEHIFDYSLADVVSVFYNRYPNSFAKHNISEDVLWREVTDDRIVTKKLIVKKGSGFINKLPKWISGQTNIRFMPTLEESIFCRRTHKLVTYTRNIAGKHLVNMSERCTYRELPSTHTAVERQLEVVANCRFHSLVDKVLMMAFRKTMVNTVRGYNEKLLERFGPPLKTATDSRWKSSEQVRMEKNAA</sequence>
<protein>
    <submittedName>
        <fullName evidence="3">PRELI/MSF1 domain-containing protein</fullName>
    </submittedName>
</protein>
<feature type="domain" description="PRELI/MSF1" evidence="1">
    <location>
        <begin position="1"/>
        <end position="171"/>
    </location>
</feature>
<evidence type="ECO:0000313" key="2">
    <source>
        <dbReference type="Proteomes" id="UP000887572"/>
    </source>
</evidence>
<keyword evidence="2" id="KW-1185">Reference proteome</keyword>
<evidence type="ECO:0000259" key="1">
    <source>
        <dbReference type="PROSITE" id="PS50904"/>
    </source>
</evidence>
<dbReference type="InterPro" id="IPR006797">
    <property type="entry name" value="PRELI/MSF1_dom"/>
</dbReference>
<reference evidence="3" key="1">
    <citation type="submission" date="2022-11" db="UniProtKB">
        <authorList>
            <consortium name="WormBaseParasite"/>
        </authorList>
    </citation>
    <scope>IDENTIFICATION</scope>
</reference>
<dbReference type="PANTHER" id="PTHR11158">
    <property type="entry name" value="MSF1/PX19 RELATED"/>
    <property type="match status" value="1"/>
</dbReference>
<dbReference type="WBParaSite" id="Gr19_v10_g15769.t1">
    <property type="protein sequence ID" value="Gr19_v10_g15769.t1"/>
    <property type="gene ID" value="Gr19_v10_g15769"/>
</dbReference>
<proteinExistence type="predicted"/>
<name>A0A914HAP3_GLORO</name>
<accession>A0A914HAP3</accession>
<dbReference type="Proteomes" id="UP000887572">
    <property type="component" value="Unplaced"/>
</dbReference>
<dbReference type="GO" id="GO:0005758">
    <property type="term" value="C:mitochondrial intermembrane space"/>
    <property type="evidence" value="ECO:0007669"/>
    <property type="project" value="InterPro"/>
</dbReference>
<organism evidence="2 3">
    <name type="scientific">Globodera rostochiensis</name>
    <name type="common">Golden nematode worm</name>
    <name type="synonym">Heterodera rostochiensis</name>
    <dbReference type="NCBI Taxonomy" id="31243"/>
    <lineage>
        <taxon>Eukaryota</taxon>
        <taxon>Metazoa</taxon>
        <taxon>Ecdysozoa</taxon>
        <taxon>Nematoda</taxon>
        <taxon>Chromadorea</taxon>
        <taxon>Rhabditida</taxon>
        <taxon>Tylenchina</taxon>
        <taxon>Tylenchomorpha</taxon>
        <taxon>Tylenchoidea</taxon>
        <taxon>Heteroderidae</taxon>
        <taxon>Heteroderinae</taxon>
        <taxon>Globodera</taxon>
    </lineage>
</organism>
<dbReference type="Pfam" id="PF04707">
    <property type="entry name" value="PRELI"/>
    <property type="match status" value="1"/>
</dbReference>
<dbReference type="PROSITE" id="PS50904">
    <property type="entry name" value="PRELI_MSF1"/>
    <property type="match status" value="1"/>
</dbReference>